<dbReference type="InterPro" id="IPR010617">
    <property type="entry name" value="TMEM175-like"/>
</dbReference>
<evidence type="ECO:0000256" key="3">
    <source>
        <dbReference type="ARBA" id="ARBA00022448"/>
    </source>
</evidence>
<feature type="transmembrane region" description="Helical" evidence="13">
    <location>
        <begin position="12"/>
        <end position="29"/>
    </location>
</feature>
<dbReference type="GO" id="GO:0016020">
    <property type="term" value="C:membrane"/>
    <property type="evidence" value="ECO:0007669"/>
    <property type="project" value="UniProtKB-SubCell"/>
</dbReference>
<evidence type="ECO:0000256" key="8">
    <source>
        <dbReference type="ARBA" id="ARBA00022989"/>
    </source>
</evidence>
<evidence type="ECO:0000256" key="7">
    <source>
        <dbReference type="ARBA" id="ARBA00022958"/>
    </source>
</evidence>
<evidence type="ECO:0000256" key="11">
    <source>
        <dbReference type="ARBA" id="ARBA00023303"/>
    </source>
</evidence>
<feature type="transmembrane region" description="Helical" evidence="13">
    <location>
        <begin position="79"/>
        <end position="99"/>
    </location>
</feature>
<organism evidence="14">
    <name type="scientific">Herbiconiux sp. A18JL235</name>
    <dbReference type="NCBI Taxonomy" id="3152363"/>
    <lineage>
        <taxon>Bacteria</taxon>
        <taxon>Bacillati</taxon>
        <taxon>Actinomycetota</taxon>
        <taxon>Actinomycetes</taxon>
        <taxon>Micrococcales</taxon>
        <taxon>Microbacteriaceae</taxon>
        <taxon>Herbiconiux</taxon>
    </lineage>
</organism>
<dbReference type="GO" id="GO:0015252">
    <property type="term" value="F:proton channel activity"/>
    <property type="evidence" value="ECO:0007669"/>
    <property type="project" value="InterPro"/>
</dbReference>
<evidence type="ECO:0000313" key="14">
    <source>
        <dbReference type="EMBL" id="XDI05165.1"/>
    </source>
</evidence>
<evidence type="ECO:0000256" key="9">
    <source>
        <dbReference type="ARBA" id="ARBA00023065"/>
    </source>
</evidence>
<evidence type="ECO:0000256" key="5">
    <source>
        <dbReference type="ARBA" id="ARBA00022692"/>
    </source>
</evidence>
<sequence>MHTERGFDRLVNFSDAVVAIAITLLILPLVDLAADLKDASVLDMLESNWPQFLVFIISFAVIGRFWLNHHRLYENVIGYNSALLWVNLLWLLTIVFLPFPTELISSTGQNNPSTAALYVGTMVLTTASGAWQQLILIRNPALQAEAVRGQLRMGPSLIALGLMLVVFVMVVAVPEFGLLWLFLLVLTGPGQAVYVRRFKRLNPGRAVPPE</sequence>
<keyword evidence="10 13" id="KW-0472">Membrane</keyword>
<keyword evidence="5 13" id="KW-0812">Transmembrane</keyword>
<evidence type="ECO:0000256" key="13">
    <source>
        <dbReference type="SAM" id="Phobius"/>
    </source>
</evidence>
<dbReference type="AlphaFoldDB" id="A0AB39BGB6"/>
<name>A0AB39BGB6_9MICO</name>
<dbReference type="RefSeq" id="WP_368497549.1">
    <property type="nucleotide sequence ID" value="NZ_CP162511.1"/>
</dbReference>
<gene>
    <name evidence="14" type="ORF">ABFY20_17875</name>
</gene>
<evidence type="ECO:0000256" key="2">
    <source>
        <dbReference type="ARBA" id="ARBA00006920"/>
    </source>
</evidence>
<dbReference type="PANTHER" id="PTHR31462">
    <property type="entry name" value="ENDOSOMAL/LYSOSOMAL POTASSIUM CHANNEL TMEM175"/>
    <property type="match status" value="1"/>
</dbReference>
<reference evidence="14" key="1">
    <citation type="submission" date="2024-05" db="EMBL/GenBank/DDBJ databases">
        <title>Herbiconiux sp. A18JL235.</title>
        <authorList>
            <person name="Zhang G."/>
        </authorList>
    </citation>
    <scope>NUCLEOTIDE SEQUENCE</scope>
    <source>
        <strain evidence="14">A18JL235</strain>
    </source>
</reference>
<evidence type="ECO:0000256" key="12">
    <source>
        <dbReference type="ARBA" id="ARBA00034430"/>
    </source>
</evidence>
<keyword evidence="6" id="KW-0631">Potassium channel</keyword>
<keyword evidence="8 13" id="KW-1133">Transmembrane helix</keyword>
<comment type="catalytic activity">
    <reaction evidence="12">
        <text>K(+)(in) = K(+)(out)</text>
        <dbReference type="Rhea" id="RHEA:29463"/>
        <dbReference type="ChEBI" id="CHEBI:29103"/>
    </reaction>
</comment>
<keyword evidence="11" id="KW-0407">Ion channel</keyword>
<evidence type="ECO:0000256" key="1">
    <source>
        <dbReference type="ARBA" id="ARBA00004141"/>
    </source>
</evidence>
<comment type="subcellular location">
    <subcellularLocation>
        <location evidence="1">Membrane</location>
        <topology evidence="1">Multi-pass membrane protein</topology>
    </subcellularLocation>
</comment>
<feature type="transmembrane region" description="Helical" evidence="13">
    <location>
        <begin position="179"/>
        <end position="195"/>
    </location>
</feature>
<keyword evidence="4" id="KW-0633">Potassium transport</keyword>
<dbReference type="GO" id="GO:0005267">
    <property type="term" value="F:potassium channel activity"/>
    <property type="evidence" value="ECO:0007669"/>
    <property type="project" value="UniProtKB-KW"/>
</dbReference>
<proteinExistence type="inferred from homology"/>
<feature type="transmembrane region" description="Helical" evidence="13">
    <location>
        <begin position="49"/>
        <end position="67"/>
    </location>
</feature>
<evidence type="ECO:0000256" key="4">
    <source>
        <dbReference type="ARBA" id="ARBA00022538"/>
    </source>
</evidence>
<dbReference type="PANTHER" id="PTHR31462:SF5">
    <property type="entry name" value="ENDOSOMAL_LYSOSOMAL PROTON CHANNEL TMEM175"/>
    <property type="match status" value="1"/>
</dbReference>
<keyword evidence="7" id="KW-0630">Potassium</keyword>
<dbReference type="EMBL" id="CP162511">
    <property type="protein sequence ID" value="XDI05165.1"/>
    <property type="molecule type" value="Genomic_DNA"/>
</dbReference>
<dbReference type="Pfam" id="PF06736">
    <property type="entry name" value="TMEM175"/>
    <property type="match status" value="1"/>
</dbReference>
<evidence type="ECO:0000256" key="10">
    <source>
        <dbReference type="ARBA" id="ARBA00023136"/>
    </source>
</evidence>
<protein>
    <submittedName>
        <fullName evidence="14">TMEM175 family protein</fullName>
    </submittedName>
</protein>
<evidence type="ECO:0000256" key="6">
    <source>
        <dbReference type="ARBA" id="ARBA00022826"/>
    </source>
</evidence>
<keyword evidence="3" id="KW-0813">Transport</keyword>
<feature type="transmembrane region" description="Helical" evidence="13">
    <location>
        <begin position="115"/>
        <end position="136"/>
    </location>
</feature>
<keyword evidence="9" id="KW-0406">Ion transport</keyword>
<comment type="similarity">
    <text evidence="2">Belongs to the TMEM175 family.</text>
</comment>
<feature type="transmembrane region" description="Helical" evidence="13">
    <location>
        <begin position="157"/>
        <end position="173"/>
    </location>
</feature>
<accession>A0AB39BGB6</accession>